<comment type="caution">
    <text evidence="3">The sequence shown here is derived from an EMBL/GenBank/DDBJ whole genome shotgun (WGS) entry which is preliminary data.</text>
</comment>
<evidence type="ECO:0000313" key="3">
    <source>
        <dbReference type="EMBL" id="MBF0870752.1"/>
    </source>
</evidence>
<keyword evidence="2" id="KW-0732">Signal</keyword>
<evidence type="ECO:0000313" key="4">
    <source>
        <dbReference type="Proteomes" id="UP000661006"/>
    </source>
</evidence>
<feature type="compositionally biased region" description="Basic and acidic residues" evidence="1">
    <location>
        <begin position="25"/>
        <end position="35"/>
    </location>
</feature>
<reference evidence="3" key="2">
    <citation type="submission" date="2020-11" db="EMBL/GenBank/DDBJ databases">
        <title>Description of novel Gluconobacter species.</title>
        <authorList>
            <person name="Cleenwerck I."/>
            <person name="Cnockaert M."/>
            <person name="Borremans W."/>
            <person name="Wieme A.D."/>
            <person name="De Vuyst L."/>
            <person name="Vandamme P."/>
        </authorList>
    </citation>
    <scope>NUCLEOTIDE SEQUENCE</scope>
    <source>
        <strain evidence="3">R71697</strain>
    </source>
</reference>
<dbReference type="AlphaFoldDB" id="A0A9Q2IVP9"/>
<dbReference type="GeneID" id="81474596"/>
<evidence type="ECO:0008006" key="5">
    <source>
        <dbReference type="Google" id="ProtNLM"/>
    </source>
</evidence>
<feature type="compositionally biased region" description="Polar residues" evidence="1">
    <location>
        <begin position="45"/>
        <end position="55"/>
    </location>
</feature>
<organism evidence="3 4">
    <name type="scientific">Gluconobacter japonicus</name>
    <dbReference type="NCBI Taxonomy" id="376620"/>
    <lineage>
        <taxon>Bacteria</taxon>
        <taxon>Pseudomonadati</taxon>
        <taxon>Pseudomonadota</taxon>
        <taxon>Alphaproteobacteria</taxon>
        <taxon>Acetobacterales</taxon>
        <taxon>Acetobacteraceae</taxon>
        <taxon>Gluconobacter</taxon>
    </lineage>
</organism>
<name>A0A9Q2IVP9_GLUJA</name>
<sequence>MRFHLLLGPVLLALSLTACVDHHHHDRTDRTHWRQGDTPGPYSGYKQNRWTAPHN</sequence>
<dbReference type="Proteomes" id="UP000661006">
    <property type="component" value="Unassembled WGS sequence"/>
</dbReference>
<feature type="signal peptide" evidence="2">
    <location>
        <begin position="1"/>
        <end position="20"/>
    </location>
</feature>
<dbReference type="EMBL" id="JABCQN010000003">
    <property type="protein sequence ID" value="MBF0870752.1"/>
    <property type="molecule type" value="Genomic_DNA"/>
</dbReference>
<dbReference type="PROSITE" id="PS51257">
    <property type="entry name" value="PROKAR_LIPOPROTEIN"/>
    <property type="match status" value="1"/>
</dbReference>
<feature type="chain" id="PRO_5040461157" description="Lipoprotein" evidence="2">
    <location>
        <begin position="21"/>
        <end position="55"/>
    </location>
</feature>
<reference evidence="3" key="1">
    <citation type="submission" date="2020-04" db="EMBL/GenBank/DDBJ databases">
        <authorList>
            <person name="Sombolestani A."/>
        </authorList>
    </citation>
    <scope>NUCLEOTIDE SEQUENCE</scope>
    <source>
        <strain evidence="3">R71697</strain>
    </source>
</reference>
<feature type="region of interest" description="Disordered" evidence="1">
    <location>
        <begin position="25"/>
        <end position="55"/>
    </location>
</feature>
<protein>
    <recommendedName>
        <fullName evidence="5">Lipoprotein</fullName>
    </recommendedName>
</protein>
<evidence type="ECO:0000256" key="1">
    <source>
        <dbReference type="SAM" id="MobiDB-lite"/>
    </source>
</evidence>
<proteinExistence type="predicted"/>
<gene>
    <name evidence="3" type="ORF">HKD32_07800</name>
</gene>
<accession>A0A9Q2IVP9</accession>
<dbReference type="RefSeq" id="WP_167347224.1">
    <property type="nucleotide sequence ID" value="NZ_JABCQN010000003.1"/>
</dbReference>
<evidence type="ECO:0000256" key="2">
    <source>
        <dbReference type="SAM" id="SignalP"/>
    </source>
</evidence>